<keyword evidence="7 13" id="KW-0276">Fatty acid metabolism</keyword>
<dbReference type="GO" id="GO:0003989">
    <property type="term" value="F:acetyl-CoA carboxylase activity"/>
    <property type="evidence" value="ECO:0007669"/>
    <property type="project" value="InterPro"/>
</dbReference>
<comment type="function">
    <text evidence="12 13">Component of the acetyl coenzyme A carboxylase (ACC) complex. Biotin carboxylase (BC) catalyzes the carboxylation of biotin on its carrier protein (BCCP) and then the CO(2) group is transferred by the transcarboxylase to acetyl-CoA to form malonyl-CoA.</text>
</comment>
<evidence type="ECO:0000256" key="2">
    <source>
        <dbReference type="ARBA" id="ARBA00022516"/>
    </source>
</evidence>
<dbReference type="Gene3D" id="3.90.226.10">
    <property type="entry name" value="2-enoyl-CoA Hydratase, Chain A, domain 1"/>
    <property type="match status" value="1"/>
</dbReference>
<dbReference type="Pfam" id="PF01039">
    <property type="entry name" value="Carboxyl_trans"/>
    <property type="match status" value="1"/>
</dbReference>
<dbReference type="Pfam" id="PF17848">
    <property type="entry name" value="Zn_ribbon_ACC"/>
    <property type="match status" value="1"/>
</dbReference>
<dbReference type="InterPro" id="IPR000438">
    <property type="entry name" value="Acetyl_CoA_COase_Trfase_b_su"/>
</dbReference>
<keyword evidence="3 13" id="KW-0808">Transferase</keyword>
<dbReference type="EMBL" id="MDER01000032">
    <property type="protein sequence ID" value="ODP29035.1"/>
    <property type="molecule type" value="Genomic_DNA"/>
</dbReference>
<dbReference type="InterPro" id="IPR029045">
    <property type="entry name" value="ClpP/crotonase-like_dom_sf"/>
</dbReference>
<dbReference type="GO" id="GO:0006633">
    <property type="term" value="P:fatty acid biosynthetic process"/>
    <property type="evidence" value="ECO:0007669"/>
    <property type="project" value="UniProtKB-KW"/>
</dbReference>
<feature type="zinc finger region" description="C4-type" evidence="13">
    <location>
        <begin position="46"/>
        <end position="68"/>
    </location>
</feature>
<keyword evidence="8 13" id="KW-0862">Zinc</keyword>
<evidence type="ECO:0000256" key="6">
    <source>
        <dbReference type="ARBA" id="ARBA00022771"/>
    </source>
</evidence>
<comment type="pathway">
    <text evidence="13">Lipid metabolism; malonyl-CoA biosynthesis; malonyl-CoA from acetyl-CoA: step 1/1.</text>
</comment>
<keyword evidence="17" id="KW-1185">Reference proteome</keyword>
<dbReference type="HAMAP" id="MF_01395">
    <property type="entry name" value="AcetylCoA_CT_beta"/>
    <property type="match status" value="1"/>
</dbReference>
<name>A0A1E3L788_9BACL</name>
<comment type="similarity">
    <text evidence="13">Belongs to the AccD/PCCB family.</text>
</comment>
<organism evidence="16 17">
    <name type="scientific">Paenibacillus nuruki</name>
    <dbReference type="NCBI Taxonomy" id="1886670"/>
    <lineage>
        <taxon>Bacteria</taxon>
        <taxon>Bacillati</taxon>
        <taxon>Bacillota</taxon>
        <taxon>Bacilli</taxon>
        <taxon>Bacillales</taxon>
        <taxon>Paenibacillaceae</taxon>
        <taxon>Paenibacillus</taxon>
    </lineage>
</organism>
<evidence type="ECO:0000259" key="15">
    <source>
        <dbReference type="PROSITE" id="PS50980"/>
    </source>
</evidence>
<keyword evidence="2 13" id="KW-0444">Lipid biosynthesis</keyword>
<keyword evidence="16" id="KW-0436">Ligase</keyword>
<evidence type="ECO:0000256" key="8">
    <source>
        <dbReference type="ARBA" id="ARBA00022833"/>
    </source>
</evidence>
<dbReference type="EC" id="2.1.3.15" evidence="13"/>
<evidence type="ECO:0000256" key="5">
    <source>
        <dbReference type="ARBA" id="ARBA00022741"/>
    </source>
</evidence>
<keyword evidence="10 13" id="KW-0443">Lipid metabolism</keyword>
<dbReference type="UniPathway" id="UPA00655">
    <property type="reaction ID" value="UER00711"/>
</dbReference>
<evidence type="ECO:0000256" key="12">
    <source>
        <dbReference type="ARBA" id="ARBA00025280"/>
    </source>
</evidence>
<dbReference type="InterPro" id="IPR034733">
    <property type="entry name" value="AcCoA_carboxyl_beta"/>
</dbReference>
<gene>
    <name evidence="13 16" type="primary">accD</name>
    <name evidence="16" type="ORF">PTI45_01544</name>
</gene>
<evidence type="ECO:0000256" key="11">
    <source>
        <dbReference type="ARBA" id="ARBA00023160"/>
    </source>
</evidence>
<dbReference type="PATRIC" id="fig|1886670.3.peg.1573"/>
<feature type="binding site" evidence="13">
    <location>
        <position position="49"/>
    </location>
    <ligand>
        <name>Zn(2+)</name>
        <dbReference type="ChEBI" id="CHEBI:29105"/>
    </ligand>
</feature>
<proteinExistence type="inferred from homology"/>
<dbReference type="PANTHER" id="PTHR42995">
    <property type="entry name" value="ACETYL-COENZYME A CARBOXYLASE CARBOXYL TRANSFERASE SUBUNIT BETA, CHLOROPLASTIC"/>
    <property type="match status" value="1"/>
</dbReference>
<comment type="subunit">
    <text evidence="13">Acetyl-CoA carboxylase is a heterohexamer composed of biotin carboxyl carrier protein (AccB), biotin carboxylase (AccC) and two subunits each of ACCase subunit alpha (AccA) and ACCase subunit beta (AccD).</text>
</comment>
<dbReference type="NCBIfam" id="TIGR00515">
    <property type="entry name" value="accD"/>
    <property type="match status" value="1"/>
</dbReference>
<evidence type="ECO:0000256" key="3">
    <source>
        <dbReference type="ARBA" id="ARBA00022679"/>
    </source>
</evidence>
<reference evidence="16 17" key="1">
    <citation type="submission" date="2016-08" db="EMBL/GenBank/DDBJ databases">
        <title>Genome sequencing of Paenibacillus sp. TI45-13ar, isolated from Korean traditional nuruk.</title>
        <authorList>
            <person name="Kim S.-J."/>
        </authorList>
    </citation>
    <scope>NUCLEOTIDE SEQUENCE [LARGE SCALE GENOMIC DNA]</scope>
    <source>
        <strain evidence="16 17">TI45-13ar</strain>
    </source>
</reference>
<evidence type="ECO:0000256" key="9">
    <source>
        <dbReference type="ARBA" id="ARBA00022840"/>
    </source>
</evidence>
<dbReference type="AlphaFoldDB" id="A0A1E3L788"/>
<evidence type="ECO:0000256" key="7">
    <source>
        <dbReference type="ARBA" id="ARBA00022832"/>
    </source>
</evidence>
<evidence type="ECO:0000313" key="17">
    <source>
        <dbReference type="Proteomes" id="UP000094578"/>
    </source>
</evidence>
<evidence type="ECO:0000256" key="10">
    <source>
        <dbReference type="ARBA" id="ARBA00023098"/>
    </source>
</evidence>
<dbReference type="PROSITE" id="PS50980">
    <property type="entry name" value="COA_CT_NTER"/>
    <property type="match status" value="1"/>
</dbReference>
<dbReference type="RefSeq" id="WP_069326980.1">
    <property type="nucleotide sequence ID" value="NZ_MDER01000032.1"/>
</dbReference>
<dbReference type="InterPro" id="IPR041010">
    <property type="entry name" value="Znf-ACC"/>
</dbReference>
<evidence type="ECO:0000313" key="16">
    <source>
        <dbReference type="EMBL" id="ODP29035.1"/>
    </source>
</evidence>
<dbReference type="PRINTS" id="PR01070">
    <property type="entry name" value="ACCCTRFRASEB"/>
</dbReference>
<comment type="catalytic activity">
    <reaction evidence="13">
        <text>N(6)-carboxybiotinyl-L-lysyl-[protein] + acetyl-CoA = N(6)-biotinyl-L-lysyl-[protein] + malonyl-CoA</text>
        <dbReference type="Rhea" id="RHEA:54728"/>
        <dbReference type="Rhea" id="RHEA-COMP:10505"/>
        <dbReference type="Rhea" id="RHEA-COMP:10506"/>
        <dbReference type="ChEBI" id="CHEBI:57288"/>
        <dbReference type="ChEBI" id="CHEBI:57384"/>
        <dbReference type="ChEBI" id="CHEBI:83144"/>
        <dbReference type="ChEBI" id="CHEBI:83145"/>
        <dbReference type="EC" id="2.1.3.15"/>
    </reaction>
</comment>
<dbReference type="Proteomes" id="UP000094578">
    <property type="component" value="Unassembled WGS sequence"/>
</dbReference>
<evidence type="ECO:0000256" key="14">
    <source>
        <dbReference type="SAM" id="MobiDB-lite"/>
    </source>
</evidence>
<comment type="cofactor">
    <cofactor evidence="13">
        <name>Zn(2+)</name>
        <dbReference type="ChEBI" id="CHEBI:29105"/>
    </cofactor>
    <text evidence="13">Binds 1 zinc ion per subunit.</text>
</comment>
<comment type="subcellular location">
    <subcellularLocation>
        <location evidence="1 13">Cytoplasm</location>
    </subcellularLocation>
</comment>
<keyword evidence="4 13" id="KW-0479">Metal-binding</keyword>
<keyword evidence="11 13" id="KW-0275">Fatty acid biosynthesis</keyword>
<dbReference type="GO" id="GO:0005524">
    <property type="term" value="F:ATP binding"/>
    <property type="evidence" value="ECO:0007669"/>
    <property type="project" value="UniProtKB-KW"/>
</dbReference>
<accession>A0A1E3L788</accession>
<keyword evidence="9 13" id="KW-0067">ATP-binding</keyword>
<dbReference type="InterPro" id="IPR011762">
    <property type="entry name" value="COA_CT_N"/>
</dbReference>
<dbReference type="GO" id="GO:0016743">
    <property type="term" value="F:carboxyl- or carbamoyltransferase activity"/>
    <property type="evidence" value="ECO:0007669"/>
    <property type="project" value="UniProtKB-UniRule"/>
</dbReference>
<protein>
    <recommendedName>
        <fullName evidence="13">Acetyl-coenzyme A carboxylase carboxyl transferase subunit beta</fullName>
        <shortName evidence="13">ACCase subunit beta</shortName>
        <shortName evidence="13">Acetyl-CoA carboxylase carboxyltransferase subunit beta</shortName>
        <ecNumber evidence="13">2.1.3.15</ecNumber>
    </recommendedName>
</protein>
<keyword evidence="13" id="KW-0963">Cytoplasm</keyword>
<dbReference type="PANTHER" id="PTHR42995:SF5">
    <property type="entry name" value="ACETYL-COENZYME A CARBOXYLASE CARBOXYL TRANSFERASE SUBUNIT BETA, CHLOROPLASTIC"/>
    <property type="match status" value="1"/>
</dbReference>
<feature type="domain" description="CoA carboxyltransferase N-terminal" evidence="15">
    <location>
        <begin position="42"/>
        <end position="299"/>
    </location>
</feature>
<feature type="binding site" evidence="13">
    <location>
        <position position="46"/>
    </location>
    <ligand>
        <name>Zn(2+)</name>
        <dbReference type="ChEBI" id="CHEBI:29105"/>
    </ligand>
</feature>
<keyword evidence="6 13" id="KW-0863">Zinc-finger</keyword>
<evidence type="ECO:0000256" key="1">
    <source>
        <dbReference type="ARBA" id="ARBA00004496"/>
    </source>
</evidence>
<dbReference type="STRING" id="1886670.PTI45_01544"/>
<feature type="binding site" evidence="13">
    <location>
        <position position="65"/>
    </location>
    <ligand>
        <name>Zn(2+)</name>
        <dbReference type="ChEBI" id="CHEBI:29105"/>
    </ligand>
</feature>
<dbReference type="GO" id="GO:0008270">
    <property type="term" value="F:zinc ion binding"/>
    <property type="evidence" value="ECO:0007669"/>
    <property type="project" value="UniProtKB-UniRule"/>
</dbReference>
<keyword evidence="5 13" id="KW-0547">Nucleotide-binding</keyword>
<dbReference type="GO" id="GO:0009317">
    <property type="term" value="C:acetyl-CoA carboxylase complex"/>
    <property type="evidence" value="ECO:0007669"/>
    <property type="project" value="InterPro"/>
</dbReference>
<dbReference type="GO" id="GO:2001295">
    <property type="term" value="P:malonyl-CoA biosynthetic process"/>
    <property type="evidence" value="ECO:0007669"/>
    <property type="project" value="UniProtKB-UniRule"/>
</dbReference>
<comment type="caution">
    <text evidence="16">The sequence shown here is derived from an EMBL/GenBank/DDBJ whole genome shotgun (WGS) entry which is preliminary data.</text>
</comment>
<feature type="binding site" evidence="13">
    <location>
        <position position="68"/>
    </location>
    <ligand>
        <name>Zn(2+)</name>
        <dbReference type="ChEBI" id="CHEBI:29105"/>
    </ligand>
</feature>
<evidence type="ECO:0000256" key="13">
    <source>
        <dbReference type="HAMAP-Rule" id="MF_01395"/>
    </source>
</evidence>
<feature type="region of interest" description="Disordered" evidence="14">
    <location>
        <begin position="16"/>
        <end position="38"/>
    </location>
</feature>
<evidence type="ECO:0000256" key="4">
    <source>
        <dbReference type="ARBA" id="ARBA00022723"/>
    </source>
</evidence>
<sequence>MFRDLFQKKKKYATIPSQRWGNETESGEEPQERPKREIPEGLMNKCSKCGTIHYSKELEKNLKVCPNCGYHMRLNAIDRIMMTVDDGQFTEMDARMESKDPLKFPGYASKLEQQKMNSGLRDAVITGEGLIDGQPAVLAVMSFDFFSGSMGSVVGEKITRAIEHADARQIPMIIFSTSGGARMQESILSLMQMAKTSAALARFQENGGLYVSVITDPTMGGVSASFAMLGDVNIAEPGALFGFAGRIVIEQTIRQKLPENFQTAEFNMEHGQLDMVIHRKEMKSTLSQLLDFHSGKGGF</sequence>
<dbReference type="SUPFAM" id="SSF52096">
    <property type="entry name" value="ClpP/crotonase"/>
    <property type="match status" value="1"/>
</dbReference>